<keyword evidence="1" id="KW-1133">Transmembrane helix</keyword>
<comment type="caution">
    <text evidence="3">The sequence shown here is derived from an EMBL/GenBank/DDBJ whole genome shotgun (WGS) entry which is preliminary data.</text>
</comment>
<reference evidence="3 4" key="1">
    <citation type="submission" date="2017-03" db="EMBL/GenBank/DDBJ databases">
        <title>Genomes of endolithic fungi from Antarctica.</title>
        <authorList>
            <person name="Coleine C."/>
            <person name="Masonjones S."/>
            <person name="Stajich J.E."/>
        </authorList>
    </citation>
    <scope>NUCLEOTIDE SEQUENCE [LARGE SCALE GENOMIC DNA]</scope>
    <source>
        <strain evidence="3 4">CCFEE 5311</strain>
    </source>
</reference>
<dbReference type="Proteomes" id="UP000310066">
    <property type="component" value="Unassembled WGS sequence"/>
</dbReference>
<feature type="signal peptide" evidence="2">
    <location>
        <begin position="1"/>
        <end position="16"/>
    </location>
</feature>
<gene>
    <name evidence="3" type="ORF">B0A54_15012</name>
</gene>
<proteinExistence type="predicted"/>
<evidence type="ECO:0000256" key="2">
    <source>
        <dbReference type="SAM" id="SignalP"/>
    </source>
</evidence>
<evidence type="ECO:0000313" key="4">
    <source>
        <dbReference type="Proteomes" id="UP000310066"/>
    </source>
</evidence>
<dbReference type="OrthoDB" id="1733656at2759"/>
<keyword evidence="2" id="KW-0732">Signal</keyword>
<dbReference type="AlphaFoldDB" id="A0A4U0UAD9"/>
<dbReference type="EMBL" id="NAJP01000092">
    <property type="protein sequence ID" value="TKA32248.1"/>
    <property type="molecule type" value="Genomic_DNA"/>
</dbReference>
<protein>
    <submittedName>
        <fullName evidence="3">Uncharacterized protein</fullName>
    </submittedName>
</protein>
<sequence>MRASPLLLALPALASAQQIPFMDQLNPYIEQLNPYIDQVKGYFGAAKSNVASTASSVLPAAPSVPNPVASAAAVFAATKVSRVTLDNYPSLLVPSTTTAGPEEWMLYVTGGNKSCFGLCEPAEIAWNQSVGLMSASTTPPKFALLDCDDQGVLCAAWAVSPPTVIHMLLPQPLPDQSKPATTMRSISLNRTTVAAPEIAAIHLQETYKDVAPYEGLWHPFDGPLAQYGVQIPVGWAMYGFSKIPSWAFMIGVSFISRSFMSRKMGAGQGPRAPGGTPAPAS</sequence>
<keyword evidence="1" id="KW-0472">Membrane</keyword>
<organism evidence="3 4">
    <name type="scientific">Friedmanniomyces endolithicus</name>
    <dbReference type="NCBI Taxonomy" id="329885"/>
    <lineage>
        <taxon>Eukaryota</taxon>
        <taxon>Fungi</taxon>
        <taxon>Dikarya</taxon>
        <taxon>Ascomycota</taxon>
        <taxon>Pezizomycotina</taxon>
        <taxon>Dothideomycetes</taxon>
        <taxon>Dothideomycetidae</taxon>
        <taxon>Mycosphaerellales</taxon>
        <taxon>Teratosphaeriaceae</taxon>
        <taxon>Friedmanniomyces</taxon>
    </lineage>
</organism>
<evidence type="ECO:0000313" key="3">
    <source>
        <dbReference type="EMBL" id="TKA32248.1"/>
    </source>
</evidence>
<name>A0A4U0UAD9_9PEZI</name>
<dbReference type="STRING" id="329885.A0A4U0UAD9"/>
<accession>A0A4U0UAD9</accession>
<keyword evidence="1" id="KW-0812">Transmembrane</keyword>
<feature type="transmembrane region" description="Helical" evidence="1">
    <location>
        <begin position="235"/>
        <end position="255"/>
    </location>
</feature>
<feature type="chain" id="PRO_5020629352" evidence="2">
    <location>
        <begin position="17"/>
        <end position="281"/>
    </location>
</feature>
<evidence type="ECO:0000256" key="1">
    <source>
        <dbReference type="SAM" id="Phobius"/>
    </source>
</evidence>